<dbReference type="SUPFAM" id="SSF51004">
    <property type="entry name" value="C-terminal (heme d1) domain of cytochrome cd1-nitrite reductase"/>
    <property type="match status" value="1"/>
</dbReference>
<dbReference type="Proteomes" id="UP001596091">
    <property type="component" value="Unassembled WGS sequence"/>
</dbReference>
<dbReference type="InterPro" id="IPR017850">
    <property type="entry name" value="Alkaline_phosphatase_core_sf"/>
</dbReference>
<dbReference type="RefSeq" id="WP_263340030.1">
    <property type="nucleotide sequence ID" value="NZ_JAGSYH010000005.1"/>
</dbReference>
<dbReference type="NCBIfam" id="TIGR02276">
    <property type="entry name" value="beta_rpt_yvtn"/>
    <property type="match status" value="1"/>
</dbReference>
<feature type="chain" id="PRO_5047265052" evidence="2">
    <location>
        <begin position="27"/>
        <end position="1028"/>
    </location>
</feature>
<organism evidence="3 4">
    <name type="scientific">Acidicapsa dinghuensis</name>
    <dbReference type="NCBI Taxonomy" id="2218256"/>
    <lineage>
        <taxon>Bacteria</taxon>
        <taxon>Pseudomonadati</taxon>
        <taxon>Acidobacteriota</taxon>
        <taxon>Terriglobia</taxon>
        <taxon>Terriglobales</taxon>
        <taxon>Acidobacteriaceae</taxon>
        <taxon>Acidicapsa</taxon>
    </lineage>
</organism>
<dbReference type="Gene3D" id="2.130.10.10">
    <property type="entry name" value="YVTN repeat-like/Quinoprotein amine dehydrogenase"/>
    <property type="match status" value="2"/>
</dbReference>
<comment type="caution">
    <text evidence="3">The sequence shown here is derived from an EMBL/GenBank/DDBJ whole genome shotgun (WGS) entry which is preliminary data.</text>
</comment>
<proteinExistence type="predicted"/>
<gene>
    <name evidence="3" type="ORF">ACFPT7_15165</name>
</gene>
<keyword evidence="2" id="KW-0732">Signal</keyword>
<dbReference type="Gene3D" id="3.40.720.10">
    <property type="entry name" value="Alkaline Phosphatase, subunit A"/>
    <property type="match status" value="1"/>
</dbReference>
<dbReference type="InterPro" id="IPR015943">
    <property type="entry name" value="WD40/YVTN_repeat-like_dom_sf"/>
</dbReference>
<accession>A0ABW1EH72</accession>
<feature type="signal peptide" evidence="2">
    <location>
        <begin position="1"/>
        <end position="26"/>
    </location>
</feature>
<dbReference type="InterPro" id="IPR011044">
    <property type="entry name" value="Quino_amine_DH_bsu"/>
</dbReference>
<dbReference type="SUPFAM" id="SSF50969">
    <property type="entry name" value="YVTN repeat-like/Quinoprotein amine dehydrogenase"/>
    <property type="match status" value="1"/>
</dbReference>
<evidence type="ECO:0000256" key="2">
    <source>
        <dbReference type="SAM" id="SignalP"/>
    </source>
</evidence>
<feature type="compositionally biased region" description="Polar residues" evidence="1">
    <location>
        <begin position="467"/>
        <end position="488"/>
    </location>
</feature>
<dbReference type="InterPro" id="IPR011048">
    <property type="entry name" value="Haem_d1_sf"/>
</dbReference>
<sequence>MSRNHSRIKPMFVGLLAAGLSVPALAQSAQFPTYTPGENLSGSHGPNYPSTLPHPWVVSDGTILTPAGTQVYLGVTTRAKAVALNPNATTHTAAVLQMGAPQAVTIFNTKTGAVVQNFAYNGSKTGSATGIIYTSDGLHLLFSQDNGYVAYVAVDPNSGMITSNVAHISLPLDATTVNLPGFGNEPVLNSANCTQTVTMPATGVKISGPVGTTGSDAIPCGIPYSGTTSYPLGLAVSPDNLTAYVVLDASDELGMINLSTNTLTKFIRVGNVPHSVVISPDGRTAYVSNEAGRIAKGKDFQLYSDGTPIVASYPEGSALTGTVSVVDLSSFTVTGNIETGLHPTGMAFWGRKLLVANAYSDSISVIDTGANREERKIDLGLPIGVPGEHKSAYGAGPNSIAVDDKNNIAYVALYNANAIAVVDLRESWGNQNPVIGMIPVGYAPSSVVLDTPDNSLLVGNDKGIGTTGFQNTPPENSTTTSHGSPAALNTHQDLGVVSIVPVPNRGALEAMTRQVFQNNHWDLERNIEAAGKGDRWARPVAIPAKIGEPSKIKHVFVIIRENRTYDQMLGDVAAGNGDPSLAVFGSSGIYGNVSPNAHALVERFPLFDNFYDPSRQSADGHNWILQAMAPYSDDIQSPDWDRDYPSNGGDAIAYQKKGHLFDVAAAEHLNMKIYGEYVEENTFKVPGCTATEYTGSCEPSWQQFYRDSQCFDEATFGSNSKYALPQPSDCAAPGATGEKTLNYQKTVGSYSPLPNVMNYTVQEYPQFDLGIPDQYRFDVWYQDFQKDVRQGTVPQLSFMWISSDHTGGPPAAQAMEADNDLALGRFVDAISHSSIWDSSAIFVEEDDAQDGVDHVDGHRSPGYVFSPYVKQQVSSDGSGAGAVADHTFYTQVNFTRTIEQILGLKPMNQNDLVASPMYEIFTNNPPKENFLPWNHVQNDIALDDGTVAKLKLPTSDPKVLALQAGWLKKKAQIFGSKYHVPDSEDPDTVRHYNWYEATGFVVPFPGEKKVRPASDFNRKAPAHADLDD</sequence>
<dbReference type="InterPro" id="IPR051200">
    <property type="entry name" value="Host-pathogen_enzymatic-act"/>
</dbReference>
<dbReference type="PANTHER" id="PTHR47197">
    <property type="entry name" value="PROTEIN NIRF"/>
    <property type="match status" value="1"/>
</dbReference>
<reference evidence="4" key="1">
    <citation type="journal article" date="2019" name="Int. J. Syst. Evol. Microbiol.">
        <title>The Global Catalogue of Microorganisms (GCM) 10K type strain sequencing project: providing services to taxonomists for standard genome sequencing and annotation.</title>
        <authorList>
            <consortium name="The Broad Institute Genomics Platform"/>
            <consortium name="The Broad Institute Genome Sequencing Center for Infectious Disease"/>
            <person name="Wu L."/>
            <person name="Ma J."/>
        </authorList>
    </citation>
    <scope>NUCLEOTIDE SEQUENCE [LARGE SCALE GENOMIC DNA]</scope>
    <source>
        <strain evidence="4">JCM 4087</strain>
    </source>
</reference>
<name>A0ABW1EH72_9BACT</name>
<dbReference type="InterPro" id="IPR011964">
    <property type="entry name" value="YVTN_b-propeller_repeat"/>
</dbReference>
<dbReference type="PANTHER" id="PTHR47197:SF3">
    <property type="entry name" value="DIHYDRO-HEME D1 DEHYDROGENASE"/>
    <property type="match status" value="1"/>
</dbReference>
<dbReference type="EMBL" id="JBHSPH010000005">
    <property type="protein sequence ID" value="MFC5863646.1"/>
    <property type="molecule type" value="Genomic_DNA"/>
</dbReference>
<keyword evidence="4" id="KW-1185">Reference proteome</keyword>
<feature type="region of interest" description="Disordered" evidence="1">
    <location>
        <begin position="464"/>
        <end position="488"/>
    </location>
</feature>
<evidence type="ECO:0000313" key="4">
    <source>
        <dbReference type="Proteomes" id="UP001596091"/>
    </source>
</evidence>
<evidence type="ECO:0000256" key="1">
    <source>
        <dbReference type="SAM" id="MobiDB-lite"/>
    </source>
</evidence>
<protein>
    <submittedName>
        <fullName evidence="3">Bifunctional YncE family protein/alkaline phosphatase family protein</fullName>
    </submittedName>
</protein>
<evidence type="ECO:0000313" key="3">
    <source>
        <dbReference type="EMBL" id="MFC5863646.1"/>
    </source>
</evidence>